<feature type="transmembrane region" description="Helical" evidence="3">
    <location>
        <begin position="110"/>
        <end position="132"/>
    </location>
</feature>
<feature type="transmembrane region" description="Helical" evidence="3">
    <location>
        <begin position="182"/>
        <end position="206"/>
    </location>
</feature>
<feature type="transmembrane region" description="Helical" evidence="3">
    <location>
        <begin position="29"/>
        <end position="48"/>
    </location>
</feature>
<name>A0A256GI25_9HYPH</name>
<evidence type="ECO:0000313" key="6">
    <source>
        <dbReference type="EMBL" id="OYR26590.1"/>
    </source>
</evidence>
<evidence type="ECO:0000313" key="5">
    <source>
        <dbReference type="EMBL" id="NNV19561.1"/>
    </source>
</evidence>
<dbReference type="EMBL" id="PKQI01000001">
    <property type="protein sequence ID" value="NNV19561.1"/>
    <property type="molecule type" value="Genomic_DNA"/>
</dbReference>
<organism evidence="6 7">
    <name type="scientific">Brucella pseudogrignonensis</name>
    <dbReference type="NCBI Taxonomy" id="419475"/>
    <lineage>
        <taxon>Bacteria</taxon>
        <taxon>Pseudomonadati</taxon>
        <taxon>Pseudomonadota</taxon>
        <taxon>Alphaproteobacteria</taxon>
        <taxon>Hyphomicrobiales</taxon>
        <taxon>Brucellaceae</taxon>
        <taxon>Brucella/Ochrobactrum group</taxon>
        <taxon>Brucella</taxon>
    </lineage>
</organism>
<feature type="transmembrane region" description="Helical" evidence="3">
    <location>
        <begin position="6"/>
        <end position="22"/>
    </location>
</feature>
<evidence type="ECO:0000259" key="4">
    <source>
        <dbReference type="PROSITE" id="PS50887"/>
    </source>
</evidence>
<dbReference type="Proteomes" id="UP000526233">
    <property type="component" value="Unassembled WGS sequence"/>
</dbReference>
<keyword evidence="3" id="KW-1133">Transmembrane helix</keyword>
<dbReference type="AlphaFoldDB" id="A0A256GI25"/>
<evidence type="ECO:0000313" key="7">
    <source>
        <dbReference type="Proteomes" id="UP000216188"/>
    </source>
</evidence>
<dbReference type="InterPro" id="IPR050469">
    <property type="entry name" value="Diguanylate_Cyclase"/>
</dbReference>
<dbReference type="EMBL" id="NNRM01000018">
    <property type="protein sequence ID" value="OYR26590.1"/>
    <property type="molecule type" value="Genomic_DNA"/>
</dbReference>
<dbReference type="PANTHER" id="PTHR45138:SF9">
    <property type="entry name" value="DIGUANYLATE CYCLASE DGCM-RELATED"/>
    <property type="match status" value="1"/>
</dbReference>
<reference evidence="5 8" key="2">
    <citation type="submission" date="2018-11" db="EMBL/GenBank/DDBJ databases">
        <title>Genome sequencing and analysis.</title>
        <authorList>
            <person name="Huang Y.-T."/>
        </authorList>
    </citation>
    <scope>NUCLEOTIDE SEQUENCE [LARGE SCALE GENOMIC DNA]</scope>
    <source>
        <strain evidence="5 8">SHIN</strain>
    </source>
</reference>
<proteinExistence type="predicted"/>
<comment type="catalytic activity">
    <reaction evidence="2">
        <text>2 GTP = 3',3'-c-di-GMP + 2 diphosphate</text>
        <dbReference type="Rhea" id="RHEA:24898"/>
        <dbReference type="ChEBI" id="CHEBI:33019"/>
        <dbReference type="ChEBI" id="CHEBI:37565"/>
        <dbReference type="ChEBI" id="CHEBI:58805"/>
        <dbReference type="EC" id="2.7.7.65"/>
    </reaction>
</comment>
<evidence type="ECO:0000313" key="8">
    <source>
        <dbReference type="Proteomes" id="UP000526233"/>
    </source>
</evidence>
<feature type="transmembrane region" description="Helical" evidence="3">
    <location>
        <begin position="144"/>
        <end position="162"/>
    </location>
</feature>
<feature type="domain" description="GGDEF" evidence="4">
    <location>
        <begin position="244"/>
        <end position="375"/>
    </location>
</feature>
<feature type="transmembrane region" description="Helical" evidence="3">
    <location>
        <begin position="54"/>
        <end position="72"/>
    </location>
</feature>
<gene>
    <name evidence="6" type="ORF">CEV34_2284</name>
    <name evidence="5" type="ORF">EHE22_03840</name>
</gene>
<sequence length="389" mass="42368">MKFVPPLLIILFAATMSGVWMLDTRRRHMLFFGLGFATFAAGLLLQVLQLLPGLNAAVFTATALYLLAGLFFCEAVMLRLDKQFSPFAGASISVLTLAVIGYLAQVGADYKYMAVASNFGLGAMIATLCLQSRALMQGKWIERTLHGFLTILAAHFFLRSILTVKMLSGISTTEQLIRSQYWTLVTISVSFIGVLLGLVILVVATADVINELQAERDSDPLTGALNRRGLERAAKRSLMAAEKNRLAVIIADIDHFKAINDEFGHSIGDQVLVEFSSLLRSASEKGAIVGRVGGEEFVLIVKGGAEQCEIFANRLCSHVARYSFSMLPNGRSVTSSFGLAVIRDHETVWDAAARADLALLRVKRRGRNRVAAEGVEFKSAGQIDYLLTA</sequence>
<dbReference type="Pfam" id="PF00990">
    <property type="entry name" value="GGDEF"/>
    <property type="match status" value="1"/>
</dbReference>
<dbReference type="Gene3D" id="3.30.70.270">
    <property type="match status" value="1"/>
</dbReference>
<reference evidence="6 7" key="1">
    <citation type="submission" date="2017-07" db="EMBL/GenBank/DDBJ databases">
        <title>Phylogenetic study on the rhizospheric bacterium Ochrobactrum sp. A44.</title>
        <authorList>
            <person name="Krzyzanowska D.M."/>
            <person name="Ossowicki A."/>
            <person name="Rajewska M."/>
            <person name="Maciag T."/>
            <person name="Kaczynski Z."/>
            <person name="Czerwicka M."/>
            <person name="Jafra S."/>
        </authorList>
    </citation>
    <scope>NUCLEOTIDE SEQUENCE [LARGE SCALE GENOMIC DNA]</scope>
    <source>
        <strain evidence="6 7">CCUG 30717</strain>
    </source>
</reference>
<feature type="transmembrane region" description="Helical" evidence="3">
    <location>
        <begin position="84"/>
        <end position="104"/>
    </location>
</feature>
<dbReference type="PANTHER" id="PTHR45138">
    <property type="entry name" value="REGULATORY COMPONENTS OF SENSORY TRANSDUCTION SYSTEM"/>
    <property type="match status" value="1"/>
</dbReference>
<dbReference type="RefSeq" id="WP_039860738.1">
    <property type="nucleotide sequence ID" value="NZ_CAXURC020000002.1"/>
</dbReference>
<keyword evidence="7" id="KW-1185">Reference proteome</keyword>
<evidence type="ECO:0000256" key="1">
    <source>
        <dbReference type="ARBA" id="ARBA00012528"/>
    </source>
</evidence>
<evidence type="ECO:0000256" key="2">
    <source>
        <dbReference type="ARBA" id="ARBA00034247"/>
    </source>
</evidence>
<dbReference type="NCBIfam" id="TIGR00254">
    <property type="entry name" value="GGDEF"/>
    <property type="match status" value="1"/>
</dbReference>
<comment type="caution">
    <text evidence="6">The sequence shown here is derived from an EMBL/GenBank/DDBJ whole genome shotgun (WGS) entry which is preliminary data.</text>
</comment>
<dbReference type="InterPro" id="IPR029787">
    <property type="entry name" value="Nucleotide_cyclase"/>
</dbReference>
<dbReference type="GO" id="GO:0052621">
    <property type="term" value="F:diguanylate cyclase activity"/>
    <property type="evidence" value="ECO:0007669"/>
    <property type="project" value="UniProtKB-EC"/>
</dbReference>
<evidence type="ECO:0000256" key="3">
    <source>
        <dbReference type="SAM" id="Phobius"/>
    </source>
</evidence>
<protein>
    <recommendedName>
        <fullName evidence="1">diguanylate cyclase</fullName>
        <ecNumber evidence="1">2.7.7.65</ecNumber>
    </recommendedName>
</protein>
<dbReference type="CDD" id="cd01949">
    <property type="entry name" value="GGDEF"/>
    <property type="match status" value="1"/>
</dbReference>
<dbReference type="InterPro" id="IPR000160">
    <property type="entry name" value="GGDEF_dom"/>
</dbReference>
<dbReference type="Proteomes" id="UP000216188">
    <property type="component" value="Unassembled WGS sequence"/>
</dbReference>
<dbReference type="PROSITE" id="PS50887">
    <property type="entry name" value="GGDEF"/>
    <property type="match status" value="1"/>
</dbReference>
<dbReference type="InterPro" id="IPR043128">
    <property type="entry name" value="Rev_trsase/Diguanyl_cyclase"/>
</dbReference>
<keyword evidence="3" id="KW-0472">Membrane</keyword>
<dbReference type="EC" id="2.7.7.65" evidence="1"/>
<accession>A0A256GI25</accession>
<dbReference type="STRING" id="419475.A8A54_13465"/>
<dbReference type="SMART" id="SM00267">
    <property type="entry name" value="GGDEF"/>
    <property type="match status" value="1"/>
</dbReference>
<keyword evidence="3" id="KW-0812">Transmembrane</keyword>
<dbReference type="SUPFAM" id="SSF55073">
    <property type="entry name" value="Nucleotide cyclase"/>
    <property type="match status" value="1"/>
</dbReference>